<keyword evidence="7" id="KW-0675">Receptor</keyword>
<evidence type="ECO:0000256" key="11">
    <source>
        <dbReference type="SAM" id="SignalP"/>
    </source>
</evidence>
<evidence type="ECO:0000256" key="7">
    <source>
        <dbReference type="ARBA" id="ARBA00023170"/>
    </source>
</evidence>
<dbReference type="SUPFAM" id="SSF48726">
    <property type="entry name" value="Immunoglobulin"/>
    <property type="match status" value="2"/>
</dbReference>
<dbReference type="Ensembl" id="ENSOANT00000050974.1">
    <property type="protein sequence ID" value="ENSOANP00000053976.1"/>
    <property type="gene ID" value="ENSOANG00000006839.2"/>
</dbReference>
<evidence type="ECO:0000313" key="13">
    <source>
        <dbReference type="Ensembl" id="ENSOANP00000053976.1"/>
    </source>
</evidence>
<dbReference type="Bgee" id="ENSOANG00000006839">
    <property type="expression patterns" value="Expressed in ovary"/>
</dbReference>
<evidence type="ECO:0000256" key="4">
    <source>
        <dbReference type="ARBA" id="ARBA00022989"/>
    </source>
</evidence>
<dbReference type="InterPro" id="IPR013162">
    <property type="entry name" value="CD80_C2-set"/>
</dbReference>
<dbReference type="Gene3D" id="2.60.40.10">
    <property type="entry name" value="Immunoglobulins"/>
    <property type="match status" value="2"/>
</dbReference>
<accession>A0A6I8PGC3</accession>
<dbReference type="InterPro" id="IPR013783">
    <property type="entry name" value="Ig-like_fold"/>
</dbReference>
<dbReference type="InterPro" id="IPR007110">
    <property type="entry name" value="Ig-like_dom"/>
</dbReference>
<dbReference type="InterPro" id="IPR003599">
    <property type="entry name" value="Ig_sub"/>
</dbReference>
<dbReference type="FunFam" id="2.60.40.10:FF:004397">
    <property type="match status" value="1"/>
</dbReference>
<evidence type="ECO:0000256" key="8">
    <source>
        <dbReference type="ARBA" id="ARBA00023180"/>
    </source>
</evidence>
<dbReference type="PANTHER" id="PTHR21462:SF2">
    <property type="entry name" value="CELL SURFACE GLYCOPROTEIN CD200 RECEPTOR 2"/>
    <property type="match status" value="1"/>
</dbReference>
<proteinExistence type="inferred from homology"/>
<dbReference type="Pfam" id="PF08205">
    <property type="entry name" value="C2-set_2"/>
    <property type="match status" value="1"/>
</dbReference>
<dbReference type="InterPro" id="IPR040012">
    <property type="entry name" value="CD200R"/>
</dbReference>
<dbReference type="InterPro" id="IPR013106">
    <property type="entry name" value="Ig_V-set"/>
</dbReference>
<keyword evidence="14" id="KW-1185">Reference proteome</keyword>
<dbReference type="GO" id="GO:0009986">
    <property type="term" value="C:cell surface"/>
    <property type="evidence" value="ECO:0007669"/>
    <property type="project" value="UniProtKB-ARBA"/>
</dbReference>
<evidence type="ECO:0000313" key="14">
    <source>
        <dbReference type="Proteomes" id="UP000002279"/>
    </source>
</evidence>
<dbReference type="GO" id="GO:0038023">
    <property type="term" value="F:signaling receptor activity"/>
    <property type="evidence" value="ECO:0007669"/>
    <property type="project" value="InterPro"/>
</dbReference>
<keyword evidence="6" id="KW-1015">Disulfide bond</keyword>
<keyword evidence="11" id="KW-0732">Signal</keyword>
<keyword evidence="8" id="KW-0325">Glycoprotein</keyword>
<reference evidence="13" key="2">
    <citation type="submission" date="2025-08" db="UniProtKB">
        <authorList>
            <consortium name="Ensembl"/>
        </authorList>
    </citation>
    <scope>IDENTIFICATION</scope>
    <source>
        <strain evidence="13">Glennie</strain>
    </source>
</reference>
<evidence type="ECO:0000256" key="5">
    <source>
        <dbReference type="ARBA" id="ARBA00023136"/>
    </source>
</evidence>
<sequence length="356" mass="37906">MRTLGKSPASEPKVIMILLFATAASSKADPTASVNSSGPSLVAQTFPTLIPDQEAQACSNFDKGCTSVEAVVGSKATLPCCIVPLENLIMVSWTITCNGTANWTMAYRNDTAYITTPPDVRLAWGPRPDLNPALQIEPVTITDDNFYRCDIATSQGNFNCGLCLSVLVPPTVSLVVGKDNQVVCEASAGKPAAQISWVPPGEHSTSSRTHGNGTVTVVSTYWGNSSYMSDLVCSVSHVTGNRSLSMYGTSGLGPSQLLPVLLSLSGLLAVLIIGGALGRQKLRGCCRTPPTVIHEASFGAKKGLTGASSQNQEEKEEEEEVEHIYLNTSVESSAHRRAWTQASSRDQEEERIPRDC</sequence>
<evidence type="ECO:0000256" key="1">
    <source>
        <dbReference type="ARBA" id="ARBA00004167"/>
    </source>
</evidence>
<keyword evidence="4 10" id="KW-1133">Transmembrane helix</keyword>
<dbReference type="SMART" id="SM00409">
    <property type="entry name" value="IG"/>
    <property type="match status" value="1"/>
</dbReference>
<dbReference type="GO" id="GO:0150077">
    <property type="term" value="P:regulation of neuroinflammatory response"/>
    <property type="evidence" value="ECO:0007669"/>
    <property type="project" value="InterPro"/>
</dbReference>
<dbReference type="AlphaFoldDB" id="A0A6I8PGC3"/>
<evidence type="ECO:0000256" key="2">
    <source>
        <dbReference type="ARBA" id="ARBA00008215"/>
    </source>
</evidence>
<feature type="domain" description="Ig-like" evidence="12">
    <location>
        <begin position="132"/>
        <end position="245"/>
    </location>
</feature>
<dbReference type="GeneTree" id="ENSGT00390000014496"/>
<dbReference type="PROSITE" id="PS50835">
    <property type="entry name" value="IG_LIKE"/>
    <property type="match status" value="1"/>
</dbReference>
<feature type="chain" id="PRO_5026260799" description="Ig-like domain-containing protein" evidence="11">
    <location>
        <begin position="29"/>
        <end position="356"/>
    </location>
</feature>
<reference evidence="13 14" key="1">
    <citation type="journal article" date="2008" name="Nature">
        <title>Genome analysis of the platypus reveals unique signatures of evolution.</title>
        <authorList>
            <person name="Warren W.C."/>
            <person name="Hillier L.W."/>
            <person name="Marshall Graves J.A."/>
            <person name="Birney E."/>
            <person name="Ponting C.P."/>
            <person name="Grutzner F."/>
            <person name="Belov K."/>
            <person name="Miller W."/>
            <person name="Clarke L."/>
            <person name="Chinwalla A.T."/>
            <person name="Yang S.P."/>
            <person name="Heger A."/>
            <person name="Locke D.P."/>
            <person name="Miethke P."/>
            <person name="Waters P.D."/>
            <person name="Veyrunes F."/>
            <person name="Fulton L."/>
            <person name="Fulton B."/>
            <person name="Graves T."/>
            <person name="Wallis J."/>
            <person name="Puente X.S."/>
            <person name="Lopez-Otin C."/>
            <person name="Ordonez G.R."/>
            <person name="Eichler E.E."/>
            <person name="Chen L."/>
            <person name="Cheng Z."/>
            <person name="Deakin J.E."/>
            <person name="Alsop A."/>
            <person name="Thompson K."/>
            <person name="Kirby P."/>
            <person name="Papenfuss A.T."/>
            <person name="Wakefield M.J."/>
            <person name="Olender T."/>
            <person name="Lancet D."/>
            <person name="Huttley G.A."/>
            <person name="Smit A.F."/>
            <person name="Pask A."/>
            <person name="Temple-Smith P."/>
            <person name="Batzer M.A."/>
            <person name="Walker J.A."/>
            <person name="Konkel M.K."/>
            <person name="Harris R.S."/>
            <person name="Whittington C.M."/>
            <person name="Wong E.S."/>
            <person name="Gemmell N.J."/>
            <person name="Buschiazzo E."/>
            <person name="Vargas Jentzsch I.M."/>
            <person name="Merkel A."/>
            <person name="Schmitz J."/>
            <person name="Zemann A."/>
            <person name="Churakov G."/>
            <person name="Kriegs J.O."/>
            <person name="Brosius J."/>
            <person name="Murchison E.P."/>
            <person name="Sachidanandam R."/>
            <person name="Smith C."/>
            <person name="Hannon G.J."/>
            <person name="Tsend-Ayush E."/>
            <person name="McMillan D."/>
            <person name="Attenborough R."/>
            <person name="Rens W."/>
            <person name="Ferguson-Smith M."/>
            <person name="Lefevre C.M."/>
            <person name="Sharp J.A."/>
            <person name="Nicholas K.R."/>
            <person name="Ray D.A."/>
            <person name="Kube M."/>
            <person name="Reinhardt R."/>
            <person name="Pringle T.H."/>
            <person name="Taylor J."/>
            <person name="Jones R.C."/>
            <person name="Nixon B."/>
            <person name="Dacheux J.L."/>
            <person name="Niwa H."/>
            <person name="Sekita Y."/>
            <person name="Huang X."/>
            <person name="Stark A."/>
            <person name="Kheradpour P."/>
            <person name="Kellis M."/>
            <person name="Flicek P."/>
            <person name="Chen Y."/>
            <person name="Webber C."/>
            <person name="Hardison R."/>
            <person name="Nelson J."/>
            <person name="Hallsworth-Pepin K."/>
            <person name="Delehaunty K."/>
            <person name="Markovic C."/>
            <person name="Minx P."/>
            <person name="Feng Y."/>
            <person name="Kremitzki C."/>
            <person name="Mitreva M."/>
            <person name="Glasscock J."/>
            <person name="Wylie T."/>
            <person name="Wohldmann P."/>
            <person name="Thiru P."/>
            <person name="Nhan M.N."/>
            <person name="Pohl C.S."/>
            <person name="Smith S.M."/>
            <person name="Hou S."/>
            <person name="Nefedov M."/>
            <person name="de Jong P.J."/>
            <person name="Renfree M.B."/>
            <person name="Mardis E.R."/>
            <person name="Wilson R.K."/>
        </authorList>
    </citation>
    <scope>NUCLEOTIDE SEQUENCE [LARGE SCALE GENOMIC DNA]</scope>
    <source>
        <strain evidence="13 14">Glennie</strain>
    </source>
</reference>
<evidence type="ECO:0000256" key="3">
    <source>
        <dbReference type="ARBA" id="ARBA00022692"/>
    </source>
</evidence>
<feature type="transmembrane region" description="Helical" evidence="10">
    <location>
        <begin position="257"/>
        <end position="277"/>
    </location>
</feature>
<dbReference type="Proteomes" id="UP000002279">
    <property type="component" value="Chromosome 11"/>
</dbReference>
<feature type="signal peptide" evidence="11">
    <location>
        <begin position="1"/>
        <end position="28"/>
    </location>
</feature>
<dbReference type="InterPro" id="IPR036179">
    <property type="entry name" value="Ig-like_dom_sf"/>
</dbReference>
<evidence type="ECO:0000256" key="10">
    <source>
        <dbReference type="SAM" id="Phobius"/>
    </source>
</evidence>
<organism evidence="13 14">
    <name type="scientific">Ornithorhynchus anatinus</name>
    <name type="common">Duckbill platypus</name>
    <dbReference type="NCBI Taxonomy" id="9258"/>
    <lineage>
        <taxon>Eukaryota</taxon>
        <taxon>Metazoa</taxon>
        <taxon>Chordata</taxon>
        <taxon>Craniata</taxon>
        <taxon>Vertebrata</taxon>
        <taxon>Euteleostomi</taxon>
        <taxon>Mammalia</taxon>
        <taxon>Monotremata</taxon>
        <taxon>Ornithorhynchidae</taxon>
        <taxon>Ornithorhynchus</taxon>
    </lineage>
</organism>
<reference evidence="13" key="3">
    <citation type="submission" date="2025-09" db="UniProtKB">
        <authorList>
            <consortium name="Ensembl"/>
        </authorList>
    </citation>
    <scope>IDENTIFICATION</scope>
    <source>
        <strain evidence="13">Glennie</strain>
    </source>
</reference>
<gene>
    <name evidence="13" type="primary">LOC114815012</name>
</gene>
<comment type="similarity">
    <text evidence="2">Belongs to the CD200R family.</text>
</comment>
<protein>
    <recommendedName>
        <fullName evidence="12">Ig-like domain-containing protein</fullName>
    </recommendedName>
</protein>
<evidence type="ECO:0000259" key="12">
    <source>
        <dbReference type="PROSITE" id="PS50835"/>
    </source>
</evidence>
<dbReference type="GO" id="GO:0016020">
    <property type="term" value="C:membrane"/>
    <property type="evidence" value="ECO:0007669"/>
    <property type="project" value="UniProtKB-SubCell"/>
</dbReference>
<feature type="region of interest" description="Disordered" evidence="9">
    <location>
        <begin position="332"/>
        <end position="356"/>
    </location>
</feature>
<evidence type="ECO:0000256" key="9">
    <source>
        <dbReference type="SAM" id="MobiDB-lite"/>
    </source>
</evidence>
<keyword evidence="3 10" id="KW-0812">Transmembrane</keyword>
<feature type="compositionally biased region" description="Basic and acidic residues" evidence="9">
    <location>
        <begin position="345"/>
        <end position="356"/>
    </location>
</feature>
<comment type="subcellular location">
    <subcellularLocation>
        <location evidence="1">Membrane</location>
        <topology evidence="1">Single-pass membrane protein</topology>
    </subcellularLocation>
</comment>
<evidence type="ECO:0000256" key="6">
    <source>
        <dbReference type="ARBA" id="ARBA00023157"/>
    </source>
</evidence>
<dbReference type="PANTHER" id="PTHR21462">
    <property type="entry name" value="CELL SURFACE GLYCOPROTEIN OX2 RECEPTOR PRECURSOR"/>
    <property type="match status" value="1"/>
</dbReference>
<keyword evidence="5 10" id="KW-0472">Membrane</keyword>
<dbReference type="Pfam" id="PF07686">
    <property type="entry name" value="V-set"/>
    <property type="match status" value="1"/>
</dbReference>
<name>A0A6I8PGC3_ORNAN</name>